<dbReference type="EnsemblPlants" id="QL09p018142:mrna">
    <property type="protein sequence ID" value="QL09p018142:mrna"/>
    <property type="gene ID" value="QL09p018142"/>
</dbReference>
<dbReference type="Proteomes" id="UP000594261">
    <property type="component" value="Chromosome 9"/>
</dbReference>
<dbReference type="EMBL" id="LRBV02000009">
    <property type="status" value="NOT_ANNOTATED_CDS"/>
    <property type="molecule type" value="Genomic_DNA"/>
</dbReference>
<name>A0A7N2MHM3_QUELO</name>
<dbReference type="Gramene" id="QL09p018142:mrna">
    <property type="protein sequence ID" value="QL09p018142:mrna"/>
    <property type="gene ID" value="QL09p018142"/>
</dbReference>
<dbReference type="InParanoid" id="A0A7N2MHM3"/>
<accession>A0A7N2MHM3</accession>
<reference evidence="2" key="2">
    <citation type="submission" date="2021-01" db="UniProtKB">
        <authorList>
            <consortium name="EnsemblPlants"/>
        </authorList>
    </citation>
    <scope>IDENTIFICATION</scope>
</reference>
<reference evidence="2 3" key="1">
    <citation type="journal article" date="2016" name="G3 (Bethesda)">
        <title>First Draft Assembly and Annotation of the Genome of a California Endemic Oak Quercus lobata Nee (Fagaceae).</title>
        <authorList>
            <person name="Sork V.L."/>
            <person name="Fitz-Gibbon S.T."/>
            <person name="Puiu D."/>
            <person name="Crepeau M."/>
            <person name="Gugger P.F."/>
            <person name="Sherman R."/>
            <person name="Stevens K."/>
            <person name="Langley C.H."/>
            <person name="Pellegrini M."/>
            <person name="Salzberg S.L."/>
        </authorList>
    </citation>
    <scope>NUCLEOTIDE SEQUENCE [LARGE SCALE GENOMIC DNA]</scope>
    <source>
        <strain evidence="2 3">cv. SW786</strain>
    </source>
</reference>
<feature type="compositionally biased region" description="Polar residues" evidence="1">
    <location>
        <begin position="187"/>
        <end position="200"/>
    </location>
</feature>
<organism evidence="2 3">
    <name type="scientific">Quercus lobata</name>
    <name type="common">Valley oak</name>
    <dbReference type="NCBI Taxonomy" id="97700"/>
    <lineage>
        <taxon>Eukaryota</taxon>
        <taxon>Viridiplantae</taxon>
        <taxon>Streptophyta</taxon>
        <taxon>Embryophyta</taxon>
        <taxon>Tracheophyta</taxon>
        <taxon>Spermatophyta</taxon>
        <taxon>Magnoliopsida</taxon>
        <taxon>eudicotyledons</taxon>
        <taxon>Gunneridae</taxon>
        <taxon>Pentapetalae</taxon>
        <taxon>rosids</taxon>
        <taxon>fabids</taxon>
        <taxon>Fagales</taxon>
        <taxon>Fagaceae</taxon>
        <taxon>Quercus</taxon>
    </lineage>
</organism>
<protein>
    <submittedName>
        <fullName evidence="2">Uncharacterized protein</fullName>
    </submittedName>
</protein>
<sequence>MANFSAEEVSALQEGGNEITKPAKGYIQFAYGASCLRYMGTFSNSKERDILEQIVMELLMILLISRALLFLYLHQITLLSHKRNAFSSSIGSIDGNAMEIKRGNSRGRIDFDAITKPSQKKLFKEEKISQGASDSKTMGAPNSLTIGGVSATASISPCGNNAPAPAPAVASSGTSSLLPVSDGDSCKSWSTPLGPSGQESWSTLTLQASQVFSKKSPDTGSADIKELGVFGSDGAVSDSINTNQRLGGGFAI</sequence>
<keyword evidence="3" id="KW-1185">Reference proteome</keyword>
<proteinExistence type="predicted"/>
<feature type="compositionally biased region" description="Low complexity" evidence="1">
    <location>
        <begin position="161"/>
        <end position="176"/>
    </location>
</feature>
<evidence type="ECO:0000313" key="3">
    <source>
        <dbReference type="Proteomes" id="UP000594261"/>
    </source>
</evidence>
<dbReference type="AlphaFoldDB" id="A0A7N2MHM3"/>
<evidence type="ECO:0000256" key="1">
    <source>
        <dbReference type="SAM" id="MobiDB-lite"/>
    </source>
</evidence>
<feature type="region of interest" description="Disordered" evidence="1">
    <location>
        <begin position="161"/>
        <end position="200"/>
    </location>
</feature>
<evidence type="ECO:0000313" key="2">
    <source>
        <dbReference type="EnsemblPlants" id="QL09p018142:mrna"/>
    </source>
</evidence>